<gene>
    <name evidence="2" type="ORF">DWY69_27065</name>
</gene>
<organism evidence="2 3">
    <name type="scientific">Eisenbergiella massiliensis</name>
    <dbReference type="NCBI Taxonomy" id="1720294"/>
    <lineage>
        <taxon>Bacteria</taxon>
        <taxon>Bacillati</taxon>
        <taxon>Bacillota</taxon>
        <taxon>Clostridia</taxon>
        <taxon>Lachnospirales</taxon>
        <taxon>Lachnospiraceae</taxon>
        <taxon>Eisenbergiella</taxon>
    </lineage>
</organism>
<name>A0A3E3IBU1_9FIRM</name>
<evidence type="ECO:0000313" key="2">
    <source>
        <dbReference type="EMBL" id="RGE64524.1"/>
    </source>
</evidence>
<comment type="caution">
    <text evidence="2">The sequence shown here is derived from an EMBL/GenBank/DDBJ whole genome shotgun (WGS) entry which is preliminary data.</text>
</comment>
<protein>
    <submittedName>
        <fullName evidence="2">Uncharacterized protein</fullName>
    </submittedName>
</protein>
<feature type="transmembrane region" description="Helical" evidence="1">
    <location>
        <begin position="6"/>
        <end position="28"/>
    </location>
</feature>
<proteinExistence type="predicted"/>
<keyword evidence="1" id="KW-0472">Membrane</keyword>
<sequence>MGILQIAVLVLLLYLAIVMLLASIRAWIASRKGRENTRKTFKETFWNCFIEFLGEMLNPFNWL</sequence>
<dbReference type="EMBL" id="QVLU01000039">
    <property type="protein sequence ID" value="RGE64524.1"/>
    <property type="molecule type" value="Genomic_DNA"/>
</dbReference>
<dbReference type="RefSeq" id="WP_009251534.1">
    <property type="nucleotide sequence ID" value="NZ_QVLU01000039.1"/>
</dbReference>
<keyword evidence="1" id="KW-0812">Transmembrane</keyword>
<keyword evidence="1" id="KW-1133">Transmembrane helix</keyword>
<evidence type="ECO:0000313" key="3">
    <source>
        <dbReference type="Proteomes" id="UP000261166"/>
    </source>
</evidence>
<dbReference type="OrthoDB" id="2063857at2"/>
<dbReference type="Proteomes" id="UP000261166">
    <property type="component" value="Unassembled WGS sequence"/>
</dbReference>
<dbReference type="AlphaFoldDB" id="A0A3E3IBU1"/>
<reference evidence="2 3" key="1">
    <citation type="submission" date="2018-08" db="EMBL/GenBank/DDBJ databases">
        <title>A genome reference for cultivated species of the human gut microbiota.</title>
        <authorList>
            <person name="Zou Y."/>
            <person name="Xue W."/>
            <person name="Luo G."/>
        </authorList>
    </citation>
    <scope>NUCLEOTIDE SEQUENCE [LARGE SCALE GENOMIC DNA]</scope>
    <source>
        <strain evidence="2 3">AF26-4BH</strain>
    </source>
</reference>
<evidence type="ECO:0000256" key="1">
    <source>
        <dbReference type="SAM" id="Phobius"/>
    </source>
</evidence>
<accession>A0A3E3IBU1</accession>